<proteinExistence type="predicted"/>
<dbReference type="EMBL" id="FRCK01000002">
    <property type="protein sequence ID" value="SHL94285.1"/>
    <property type="molecule type" value="Genomic_DNA"/>
</dbReference>
<accession>A0A1M7ER29</accession>
<organism evidence="1 2">
    <name type="scientific">Paracoccus solventivorans</name>
    <dbReference type="NCBI Taxonomy" id="53463"/>
    <lineage>
        <taxon>Bacteria</taxon>
        <taxon>Pseudomonadati</taxon>
        <taxon>Pseudomonadota</taxon>
        <taxon>Alphaproteobacteria</taxon>
        <taxon>Rhodobacterales</taxon>
        <taxon>Paracoccaceae</taxon>
        <taxon>Paracoccus</taxon>
    </lineage>
</organism>
<dbReference type="RefSeq" id="WP_159435552.1">
    <property type="nucleotide sequence ID" value="NZ_FRCK01000002.1"/>
</dbReference>
<gene>
    <name evidence="1" type="ORF">SAMN05444389_102270</name>
</gene>
<keyword evidence="2" id="KW-1185">Reference proteome</keyword>
<reference evidence="2" key="1">
    <citation type="submission" date="2016-11" db="EMBL/GenBank/DDBJ databases">
        <authorList>
            <person name="Varghese N."/>
            <person name="Submissions S."/>
        </authorList>
    </citation>
    <scope>NUCLEOTIDE SEQUENCE [LARGE SCALE GENOMIC DNA]</scope>
    <source>
        <strain evidence="2">DSM 6637</strain>
    </source>
</reference>
<sequence>MNALLAKGSDNSLRIGDDKLAFWVNETVAEDAFLAAFADADSEGEKSCASA</sequence>
<name>A0A1M7ER29_9RHOB</name>
<evidence type="ECO:0000313" key="2">
    <source>
        <dbReference type="Proteomes" id="UP000184444"/>
    </source>
</evidence>
<dbReference type="Proteomes" id="UP000184444">
    <property type="component" value="Unassembled WGS sequence"/>
</dbReference>
<dbReference type="AlphaFoldDB" id="A0A1M7ER29"/>
<evidence type="ECO:0000313" key="1">
    <source>
        <dbReference type="EMBL" id="SHL94285.1"/>
    </source>
</evidence>
<protein>
    <submittedName>
        <fullName evidence="1">Uncharacterized protein</fullName>
    </submittedName>
</protein>